<keyword evidence="1" id="KW-0472">Membrane</keyword>
<keyword evidence="3" id="KW-1185">Reference proteome</keyword>
<comment type="caution">
    <text evidence="2">The sequence shown here is derived from an EMBL/GenBank/DDBJ whole genome shotgun (WGS) entry which is preliminary data.</text>
</comment>
<keyword evidence="1" id="KW-1133">Transmembrane helix</keyword>
<dbReference type="Proteomes" id="UP001142393">
    <property type="component" value="Unassembled WGS sequence"/>
</dbReference>
<organism evidence="2 3">
    <name type="scientific">Lentinula detonsa</name>
    <dbReference type="NCBI Taxonomy" id="2804962"/>
    <lineage>
        <taxon>Eukaryota</taxon>
        <taxon>Fungi</taxon>
        <taxon>Dikarya</taxon>
        <taxon>Basidiomycota</taxon>
        <taxon>Agaricomycotina</taxon>
        <taxon>Agaricomycetes</taxon>
        <taxon>Agaricomycetidae</taxon>
        <taxon>Agaricales</taxon>
        <taxon>Marasmiineae</taxon>
        <taxon>Omphalotaceae</taxon>
        <taxon>Lentinula</taxon>
    </lineage>
</organism>
<keyword evidence="1" id="KW-0812">Transmembrane</keyword>
<feature type="transmembrane region" description="Helical" evidence="1">
    <location>
        <begin position="54"/>
        <end position="72"/>
    </location>
</feature>
<name>A0A9W8NWM0_9AGAR</name>
<evidence type="ECO:0000313" key="2">
    <source>
        <dbReference type="EMBL" id="KAJ3742346.1"/>
    </source>
</evidence>
<gene>
    <name evidence="2" type="ORF">DFH05DRAFT_1500334</name>
</gene>
<reference evidence="2 3" key="1">
    <citation type="journal article" date="2023" name="Proc. Natl. Acad. Sci. U.S.A.">
        <title>A global phylogenomic analysis of the shiitake genus Lentinula.</title>
        <authorList>
            <person name="Sierra-Patev S."/>
            <person name="Min B."/>
            <person name="Naranjo-Ortiz M."/>
            <person name="Looney B."/>
            <person name="Konkel Z."/>
            <person name="Slot J.C."/>
            <person name="Sakamoto Y."/>
            <person name="Steenwyk J.L."/>
            <person name="Rokas A."/>
            <person name="Carro J."/>
            <person name="Camarero S."/>
            <person name="Ferreira P."/>
            <person name="Molpeceres G."/>
            <person name="Ruiz-Duenas F.J."/>
            <person name="Serrano A."/>
            <person name="Henrissat B."/>
            <person name="Drula E."/>
            <person name="Hughes K.W."/>
            <person name="Mata J.L."/>
            <person name="Ishikawa N.K."/>
            <person name="Vargas-Isla R."/>
            <person name="Ushijima S."/>
            <person name="Smith C.A."/>
            <person name="Donoghue J."/>
            <person name="Ahrendt S."/>
            <person name="Andreopoulos W."/>
            <person name="He G."/>
            <person name="LaButti K."/>
            <person name="Lipzen A."/>
            <person name="Ng V."/>
            <person name="Riley R."/>
            <person name="Sandor L."/>
            <person name="Barry K."/>
            <person name="Martinez A.T."/>
            <person name="Xiao Y."/>
            <person name="Gibbons J.G."/>
            <person name="Terashima K."/>
            <person name="Grigoriev I.V."/>
            <person name="Hibbett D."/>
        </authorList>
    </citation>
    <scope>NUCLEOTIDE SEQUENCE [LARGE SCALE GENOMIC DNA]</scope>
    <source>
        <strain evidence="2 3">TFB7810</strain>
    </source>
</reference>
<accession>A0A9W8NWM0</accession>
<evidence type="ECO:0000313" key="3">
    <source>
        <dbReference type="Proteomes" id="UP001142393"/>
    </source>
</evidence>
<sequence>MSLIFTFNALQMDSTGCDKSRTNAEVDRIFFHLHYIVLPSFLVTLILASERNVLYRWTHSLFFFAFLVYLPYSLWTHQSQHRIGWGLPWYRSIGMEVAILE</sequence>
<evidence type="ECO:0000256" key="1">
    <source>
        <dbReference type="SAM" id="Phobius"/>
    </source>
</evidence>
<dbReference type="EMBL" id="JANVFU010000010">
    <property type="protein sequence ID" value="KAJ3742346.1"/>
    <property type="molecule type" value="Genomic_DNA"/>
</dbReference>
<proteinExistence type="predicted"/>
<protein>
    <submittedName>
        <fullName evidence="2">Uncharacterized protein</fullName>
    </submittedName>
</protein>
<dbReference type="AlphaFoldDB" id="A0A9W8NWM0"/>
<feature type="transmembrane region" description="Helical" evidence="1">
    <location>
        <begin position="29"/>
        <end position="48"/>
    </location>
</feature>